<evidence type="ECO:0000256" key="2">
    <source>
        <dbReference type="ARBA" id="ARBA00046280"/>
    </source>
</evidence>
<dbReference type="Pfam" id="PF16035">
    <property type="entry name" value="Chalcone_2"/>
    <property type="match status" value="1"/>
</dbReference>
<dbReference type="Proteomes" id="UP000729402">
    <property type="component" value="Unassembled WGS sequence"/>
</dbReference>
<comment type="subcellular location">
    <subcellularLocation>
        <location evidence="2">Endomembrane system</location>
        <topology evidence="2">Single-pass type IV membrane protein</topology>
    </subcellularLocation>
</comment>
<evidence type="ECO:0000256" key="4">
    <source>
        <dbReference type="SAM" id="Phobius"/>
    </source>
</evidence>
<reference evidence="6" key="2">
    <citation type="submission" date="2021-02" db="EMBL/GenBank/DDBJ databases">
        <authorList>
            <person name="Kimball J.A."/>
            <person name="Haas M.W."/>
            <person name="Macchietto M."/>
            <person name="Kono T."/>
            <person name="Duquette J."/>
            <person name="Shao M."/>
        </authorList>
    </citation>
    <scope>NUCLEOTIDE SEQUENCE</scope>
    <source>
        <tissue evidence="6">Fresh leaf tissue</tissue>
    </source>
</reference>
<evidence type="ECO:0000259" key="5">
    <source>
        <dbReference type="PROSITE" id="PS50192"/>
    </source>
</evidence>
<dbReference type="InterPro" id="IPR016087">
    <property type="entry name" value="Chalcone_isomerase"/>
</dbReference>
<feature type="region of interest" description="Disordered" evidence="3">
    <location>
        <begin position="145"/>
        <end position="164"/>
    </location>
</feature>
<evidence type="ECO:0000256" key="3">
    <source>
        <dbReference type="SAM" id="MobiDB-lite"/>
    </source>
</evidence>
<dbReference type="PROSITE" id="PS50192">
    <property type="entry name" value="T_SNARE"/>
    <property type="match status" value="1"/>
</dbReference>
<evidence type="ECO:0000256" key="1">
    <source>
        <dbReference type="ARBA" id="ARBA00022927"/>
    </source>
</evidence>
<keyword evidence="4" id="KW-0812">Transmembrane</keyword>
<keyword evidence="7" id="KW-1185">Reference proteome</keyword>
<comment type="caution">
    <text evidence="6">The sequence shown here is derived from an EMBL/GenBank/DDBJ whole genome shotgun (WGS) entry which is preliminary data.</text>
</comment>
<dbReference type="GO" id="GO:0015031">
    <property type="term" value="P:protein transport"/>
    <property type="evidence" value="ECO:0007669"/>
    <property type="project" value="UniProtKB-KW"/>
</dbReference>
<keyword evidence="1" id="KW-0653">Protein transport</keyword>
<dbReference type="GO" id="GO:0012505">
    <property type="term" value="C:endomembrane system"/>
    <property type="evidence" value="ECO:0007669"/>
    <property type="project" value="UniProtKB-SubCell"/>
</dbReference>
<accession>A0A8J5RU00</accession>
<keyword evidence="4" id="KW-1133">Transmembrane helix</keyword>
<feature type="transmembrane region" description="Helical" evidence="4">
    <location>
        <begin position="228"/>
        <end position="247"/>
    </location>
</feature>
<name>A0A8J5RU00_ZIZPA</name>
<feature type="domain" description="T-SNARE coiled-coil homology" evidence="5">
    <location>
        <begin position="158"/>
        <end position="220"/>
    </location>
</feature>
<dbReference type="EMBL" id="JAAALK010000290">
    <property type="protein sequence ID" value="KAG8045099.1"/>
    <property type="molecule type" value="Genomic_DNA"/>
</dbReference>
<gene>
    <name evidence="6" type="ORF">GUJ93_ZPchr0008g11475</name>
</gene>
<dbReference type="CDD" id="cd15853">
    <property type="entry name" value="SNARE_Bet1"/>
    <property type="match status" value="1"/>
</dbReference>
<sequence length="256" mass="29240">MDALQEALPFRLGQKYASVPVAELKDHPDFYEDLLRENIHMTVRLVVSYNGLSIGTVRDAFEKSLCSQLQKMNHNTDYHCLNTFGSYFSEHIRIPAGTKIDFRQTSDNANAGVKCRCPEYVRSVTDNAKLDASIEKKMKSISDKQHLKEDVQTSTTLEAEEEDPETSVDLALANFHQEYELTGDIHKEVENHNRMLDRMGNDMNDSRGFLSGTVDKFKMVFETKSSRNMATMAASFIVVFFLIYSLHPKILDLLHF</sequence>
<organism evidence="6 7">
    <name type="scientific">Zizania palustris</name>
    <name type="common">Northern wild rice</name>
    <dbReference type="NCBI Taxonomy" id="103762"/>
    <lineage>
        <taxon>Eukaryota</taxon>
        <taxon>Viridiplantae</taxon>
        <taxon>Streptophyta</taxon>
        <taxon>Embryophyta</taxon>
        <taxon>Tracheophyta</taxon>
        <taxon>Spermatophyta</taxon>
        <taxon>Magnoliopsida</taxon>
        <taxon>Liliopsida</taxon>
        <taxon>Poales</taxon>
        <taxon>Poaceae</taxon>
        <taxon>BOP clade</taxon>
        <taxon>Oryzoideae</taxon>
        <taxon>Oryzeae</taxon>
        <taxon>Zizaniinae</taxon>
        <taxon>Zizania</taxon>
    </lineage>
</organism>
<dbReference type="PANTHER" id="PTHR47284:SF3">
    <property type="entry name" value="FATTY-ACID-BINDING PROTEIN 2"/>
    <property type="match status" value="1"/>
</dbReference>
<dbReference type="OrthoDB" id="18193at2759"/>
<dbReference type="AlphaFoldDB" id="A0A8J5RU00"/>
<reference evidence="6" key="1">
    <citation type="journal article" date="2021" name="bioRxiv">
        <title>Whole Genome Assembly and Annotation of Northern Wild Rice, Zizania palustris L., Supports a Whole Genome Duplication in the Zizania Genus.</title>
        <authorList>
            <person name="Haas M."/>
            <person name="Kono T."/>
            <person name="Macchietto M."/>
            <person name="Millas R."/>
            <person name="McGilp L."/>
            <person name="Shao M."/>
            <person name="Duquette J."/>
            <person name="Hirsch C.N."/>
            <person name="Kimball J."/>
        </authorList>
    </citation>
    <scope>NUCLEOTIDE SEQUENCE</scope>
    <source>
        <tissue evidence="6">Fresh leaf tissue</tissue>
    </source>
</reference>
<evidence type="ECO:0000313" key="6">
    <source>
        <dbReference type="EMBL" id="KAG8045099.1"/>
    </source>
</evidence>
<keyword evidence="1" id="KW-0813">Transport</keyword>
<dbReference type="GO" id="GO:0005504">
    <property type="term" value="F:fatty acid binding"/>
    <property type="evidence" value="ECO:0007669"/>
    <property type="project" value="TreeGrafter"/>
</dbReference>
<keyword evidence="4" id="KW-0472">Membrane</keyword>
<dbReference type="InterPro" id="IPR000727">
    <property type="entry name" value="T_SNARE_dom"/>
</dbReference>
<dbReference type="PANTHER" id="PTHR47284">
    <property type="entry name" value="FATTY-ACID-BINDING PROTEIN 2"/>
    <property type="match status" value="1"/>
</dbReference>
<protein>
    <recommendedName>
        <fullName evidence="5">t-SNARE coiled-coil homology domain-containing protein</fullName>
    </recommendedName>
</protein>
<dbReference type="GO" id="GO:0009570">
    <property type="term" value="C:chloroplast stroma"/>
    <property type="evidence" value="ECO:0007669"/>
    <property type="project" value="TreeGrafter"/>
</dbReference>
<dbReference type="InterPro" id="IPR039899">
    <property type="entry name" value="BET1_SNARE"/>
</dbReference>
<proteinExistence type="predicted"/>
<evidence type="ECO:0000313" key="7">
    <source>
        <dbReference type="Proteomes" id="UP000729402"/>
    </source>
</evidence>